<dbReference type="CDD" id="cd12117">
    <property type="entry name" value="A_NRPS_Srf_like"/>
    <property type="match status" value="1"/>
</dbReference>
<dbReference type="SMART" id="SM00823">
    <property type="entry name" value="PKS_PP"/>
    <property type="match status" value="2"/>
</dbReference>
<evidence type="ECO:0000256" key="5">
    <source>
        <dbReference type="ARBA" id="ARBA00023194"/>
    </source>
</evidence>
<dbReference type="InterPro" id="IPR036736">
    <property type="entry name" value="ACP-like_sf"/>
</dbReference>
<comment type="cofactor">
    <cofactor evidence="1">
        <name>pantetheine 4'-phosphate</name>
        <dbReference type="ChEBI" id="CHEBI:47942"/>
    </cofactor>
</comment>
<evidence type="ECO:0000313" key="7">
    <source>
        <dbReference type="EMBL" id="MCY9549598.1"/>
    </source>
</evidence>
<keyword evidence="5" id="KW-0045">Antibiotic biosynthesis</keyword>
<dbReference type="PANTHER" id="PTHR45527">
    <property type="entry name" value="NONRIBOSOMAL PEPTIDE SYNTHETASE"/>
    <property type="match status" value="1"/>
</dbReference>
<dbReference type="Pfam" id="PF13193">
    <property type="entry name" value="AMP-binding_C"/>
    <property type="match status" value="3"/>
</dbReference>
<protein>
    <submittedName>
        <fullName evidence="7">Amino acid adenylation domain-containing protein</fullName>
    </submittedName>
</protein>
<dbReference type="SUPFAM" id="SSF56801">
    <property type="entry name" value="Acetyl-CoA synthetase-like"/>
    <property type="match status" value="3"/>
</dbReference>
<evidence type="ECO:0000256" key="4">
    <source>
        <dbReference type="ARBA" id="ARBA00022553"/>
    </source>
</evidence>
<evidence type="ECO:0000259" key="6">
    <source>
        <dbReference type="PROSITE" id="PS50075"/>
    </source>
</evidence>
<dbReference type="NCBIfam" id="TIGR01733">
    <property type="entry name" value="AA-adenyl-dom"/>
    <property type="match status" value="3"/>
</dbReference>
<dbReference type="CDD" id="cd05930">
    <property type="entry name" value="A_NRPS"/>
    <property type="match status" value="1"/>
</dbReference>
<dbReference type="InterPro" id="IPR006162">
    <property type="entry name" value="Ppantetheine_attach_site"/>
</dbReference>
<organism evidence="7 8">
    <name type="scientific">Lysinibacillus xylanilyticus</name>
    <dbReference type="NCBI Taxonomy" id="582475"/>
    <lineage>
        <taxon>Bacteria</taxon>
        <taxon>Bacillati</taxon>
        <taxon>Bacillota</taxon>
        <taxon>Bacilli</taxon>
        <taxon>Bacillales</taxon>
        <taxon>Bacillaceae</taxon>
        <taxon>Lysinibacillus</taxon>
    </lineage>
</organism>
<dbReference type="EMBL" id="JAMDLZ010000048">
    <property type="protein sequence ID" value="MCY9549598.1"/>
    <property type="molecule type" value="Genomic_DNA"/>
</dbReference>
<keyword evidence="8" id="KW-1185">Reference proteome</keyword>
<dbReference type="PROSITE" id="PS00455">
    <property type="entry name" value="AMP_BINDING"/>
    <property type="match status" value="3"/>
</dbReference>
<accession>A0ABT4EV95</accession>
<dbReference type="InterPro" id="IPR025110">
    <property type="entry name" value="AMP-bd_C"/>
</dbReference>
<dbReference type="CDD" id="cd19531">
    <property type="entry name" value="LCL_NRPS-like"/>
    <property type="match status" value="2"/>
</dbReference>
<comment type="similarity">
    <text evidence="2">Belongs to the ATP-dependent AMP-binding enzyme family.</text>
</comment>
<dbReference type="CDD" id="cd17643">
    <property type="entry name" value="A_NRPS_Cytc1-like"/>
    <property type="match status" value="1"/>
</dbReference>
<feature type="domain" description="Carrier" evidence="6">
    <location>
        <begin position="1558"/>
        <end position="1634"/>
    </location>
</feature>
<dbReference type="Gene3D" id="3.40.50.980">
    <property type="match status" value="6"/>
</dbReference>
<name>A0ABT4EV95_9BACI</name>
<keyword evidence="3" id="KW-0596">Phosphopantetheine</keyword>
<dbReference type="SUPFAM" id="SSF47336">
    <property type="entry name" value="ACP-like"/>
    <property type="match status" value="3"/>
</dbReference>
<evidence type="ECO:0000256" key="1">
    <source>
        <dbReference type="ARBA" id="ARBA00001957"/>
    </source>
</evidence>
<keyword evidence="4" id="KW-0597">Phosphoprotein</keyword>
<dbReference type="InterPro" id="IPR009081">
    <property type="entry name" value="PP-bd_ACP"/>
</dbReference>
<feature type="domain" description="Carrier" evidence="6">
    <location>
        <begin position="527"/>
        <end position="602"/>
    </location>
</feature>
<dbReference type="Gene3D" id="2.30.38.10">
    <property type="entry name" value="Luciferase, Domain 3"/>
    <property type="match status" value="3"/>
</dbReference>
<evidence type="ECO:0000256" key="3">
    <source>
        <dbReference type="ARBA" id="ARBA00022450"/>
    </source>
</evidence>
<dbReference type="Gene3D" id="3.30.559.30">
    <property type="entry name" value="Nonribosomal peptide synthetase, condensation domain"/>
    <property type="match status" value="2"/>
</dbReference>
<comment type="caution">
    <text evidence="7">The sequence shown here is derived from an EMBL/GenBank/DDBJ whole genome shotgun (WGS) entry which is preliminary data.</text>
</comment>
<dbReference type="PANTHER" id="PTHR45527:SF1">
    <property type="entry name" value="FATTY ACID SYNTHASE"/>
    <property type="match status" value="1"/>
</dbReference>
<reference evidence="7 8" key="1">
    <citation type="submission" date="2022-05" db="EMBL/GenBank/DDBJ databases">
        <title>Genome Sequencing of Bee-Associated Microbes.</title>
        <authorList>
            <person name="Dunlap C."/>
        </authorList>
    </citation>
    <scope>NUCLEOTIDE SEQUENCE [LARGE SCALE GENOMIC DNA]</scope>
    <source>
        <strain evidence="7 8">NRRL BD-083</strain>
    </source>
</reference>
<dbReference type="RefSeq" id="WP_268639528.1">
    <property type="nucleotide sequence ID" value="NZ_JAMDLZ010000048.1"/>
</dbReference>
<evidence type="ECO:0000313" key="8">
    <source>
        <dbReference type="Proteomes" id="UP001527052"/>
    </source>
</evidence>
<dbReference type="PROSITE" id="PS00012">
    <property type="entry name" value="PHOSPHOPANTETHEINE"/>
    <property type="match status" value="2"/>
</dbReference>
<dbReference type="InterPro" id="IPR000873">
    <property type="entry name" value="AMP-dep_synth/lig_dom"/>
</dbReference>
<gene>
    <name evidence="7" type="ORF">M5W82_22240</name>
</gene>
<dbReference type="InterPro" id="IPR020806">
    <property type="entry name" value="PKS_PP-bd"/>
</dbReference>
<dbReference type="Gene3D" id="1.10.1200.10">
    <property type="entry name" value="ACP-like"/>
    <property type="match status" value="3"/>
</dbReference>
<dbReference type="InterPro" id="IPR001242">
    <property type="entry name" value="Condensation_dom"/>
</dbReference>
<dbReference type="NCBIfam" id="NF003417">
    <property type="entry name" value="PRK04813.1"/>
    <property type="match status" value="3"/>
</dbReference>
<dbReference type="InterPro" id="IPR020845">
    <property type="entry name" value="AMP-binding_CS"/>
</dbReference>
<dbReference type="PROSITE" id="PS50075">
    <property type="entry name" value="CARRIER"/>
    <property type="match status" value="3"/>
</dbReference>
<proteinExistence type="inferred from homology"/>
<dbReference type="Gene3D" id="3.30.300.30">
    <property type="match status" value="3"/>
</dbReference>
<dbReference type="Proteomes" id="UP001527052">
    <property type="component" value="Unassembled WGS sequence"/>
</dbReference>
<dbReference type="Pfam" id="PF00501">
    <property type="entry name" value="AMP-binding"/>
    <property type="match status" value="3"/>
</dbReference>
<dbReference type="Pfam" id="PF00668">
    <property type="entry name" value="Condensation"/>
    <property type="match status" value="2"/>
</dbReference>
<dbReference type="InterPro" id="IPR023213">
    <property type="entry name" value="CAT-like_dom_sf"/>
</dbReference>
<dbReference type="Pfam" id="PF00550">
    <property type="entry name" value="PP-binding"/>
    <property type="match status" value="3"/>
</dbReference>
<evidence type="ECO:0000256" key="2">
    <source>
        <dbReference type="ARBA" id="ARBA00006432"/>
    </source>
</evidence>
<dbReference type="InterPro" id="IPR045851">
    <property type="entry name" value="AMP-bd_C_sf"/>
</dbReference>
<dbReference type="SUPFAM" id="SSF52777">
    <property type="entry name" value="CoA-dependent acyltransferases"/>
    <property type="match status" value="4"/>
</dbReference>
<dbReference type="Gene3D" id="3.30.559.10">
    <property type="entry name" value="Chloramphenicol acetyltransferase-like domain"/>
    <property type="match status" value="2"/>
</dbReference>
<sequence length="2728" mass="311363">MSTVPFSVQKENEDIIYPKKTLVSIFEEIAEEFSDSVALKFGEVTMDYLTLNEKANEVAHFLRSKGVSRESIVCLLFDRSIDMIVSILGILKAGGAYLPIDPEYPIERIQNTVIDSQSKHVLTHNSYGSRLNFKSESHIDIFDIDQEGFGNESKTNPTPINVPTDLAYVIYTSGSTGKPKGVMIEHESVVRLLINNKNPFQFSQRDIWTMFHSYCFDFSVWEMYGALLYGGTVIIVPKLIAQDPSLFLNLLENEKVTVLNQTPGAFYNLVNETMEKESVELALRYIVFGGEALKPSMLTQWKERFQNTTLINMYGITEITVHGTFKEITHKEMESGSSNIGVPIPTLSMYVLDETLDEVEQGEIGELYVAGVGVARGYLHRSELTNERFIESEKYGNQRLYKSGDLVRYLENGELEYIGRRDFQIKIRGHRIELKEIEHWFTQQEGVKNVTVVPRNDELDVTYLCAYVEGQAEVEKLRLDISQAFPNYMIPHFIIKVAKIPLTSNGKVDSKNLPNPLENTNQAVYEKPTTSLEIKLVEAFETLFHYQPIGINDSFYSFGGDSLRAAKLSAMLKRNLRIAVSIKDILTYPTIKSLAHLLAGQKTIVDRSIKKAEPKDFYEASPAQRNMYTLCNIVEGTHYNIPLLYELKGDVNEKDFCDAFKKLVVRHEALRTTFELQDERVRQVVHSDMSLNYEVLHTSMPVLDVVKEKTTVFSLEKGPLFKWILIYDEKHQKKYLFLDFHHIICDGVTVNIFIKDLFLLLEGHHLDILSLQYTDYSEWQIGRLNDNQLIPNKKYYTELFKDGIPKLNIKTDFPRPMYPTFKGHTIPFTVPTEIAKKLKVISKETGTTIFMLLLAAFNVFLSKHTNEEDLVVGTPFTGRENPDTDAIAGMFVNTLPIRSQPQAEKLFKEYMLEIKSLVFSSIEHSDYQFEQLVQDLEVDRNAGYNPIFNIMFAMQNFETRTFRNDTLEATKKKLYTDCSHFDMLLYSYEEGEDIHFEWEYSTDLFKETTIQRYITQFVQLLENISGKINEKISSLSLLTSTEKKIILNDFNDTLTSYPINSNIVDLFNDLKTEQPTKKILMKDGIAITVAELDTHSNKVAHYLVSKGIKPEQPVGIMMSKSFEMIVATLGVLKAGAAYVPIDQDAPLQRINFIIQDCQLPLIISDELNSNIHLETTIINYNEVLQKEIVESPLLSRKANSLAYIIYTSGSTGNPKGVQVEDQNIIRLVKDTNYIDFSAHQNLLMTGSFSFDASTFEIWGAILNGMTLHLIDKEKMLDIKELLEVIQKNEIDLMWLTSPFFNQLINDNNALFESVKTLIVGGDVLSTQHIKMAMESSPNLQIINGYGPTENTTFSTAYKIPKGITKNIPIGKPISNSKAYVVDPNTSELLSIGQVGELWVGGQGVSRGYLNLENLTKEKFINDPFSQNGRVYKTGDLAFWDEEGNLEYCGRIDNQVKIRGYRIELGEIEATILNYEQVNEAFITQMMDGNENVLCAYYVSKEKLKEEELRYHLIECLPDYMVPKYLVRIDIMPLNKNGKVAKERLPLPSFDNVDGDEHQELTDTQSKLVSIWKSILTDSVKFGIKESFFSIGGHSLKAITLLAKINKEFNANLSMKDIFKLQTVEALSNQIETMKTSKKHSTIVPIEAKSSYPISLTQKRLFILNEIYPNKKIYNIPVCYKLNQPLDIERFERCLNDLVESHEILRTTFKMKNNQPVQIVHEEAKVAVETATLSSSQLDHYTENFMQNFDLAKLPLFRVEYVEVDCEEYYLYMEFHHIIMDGLSINYYLQQLFNMYMEKDGAVQRIQYKDYSTWLSTQEVKDSIEEKSEYWLKHIGDEPPILELSLDKQRPVVPTFEGKTIHFEIDPLLEKKLRSFAKQSQTTPFTVMFSAFNILLSKYTRQEDIIVGTTVSGRNHPDIDEMLGMFVNTLAIRSFPEKEKTFEQFLHETHDLLTKSYENQDYPFDELIDRLEMNRSLDRNPLYNVMFSMNNIASKKYKFDDLCLDPISMNYPFSKVDLTMFMNESEDYLSFSIEYSASLFYEETIRQLGNHYIHLIESILGKAYSEIKELRIITPAEEKTLLLDFNDTKADYTKEKLIHQLVEEKVYECPDALAIEGPLDNMTYQSLNNRANQLAHFLYMNKITQNNEYVAILLDRGPDMVTSVLGILKAGLAYVPIDPSWPIDRIKHIIASLGVKKIVTDPHYVDSVRELELSTTILLSISDATSFGKGVIGLNTLEVLPTTNLTLAHHVDLNAYVIFTSGSTGQPKGVAVKHKPVINLIEWVNKTFSVGTNDKLLFVTSLCFDLSVYDILGTLAAGGTIRIASSNEVRDPQQLMKILSEENVTFWDSAPAALQQLTSYFPEKKIESSKLRLVFLSGDWIPVTLPTKLKEVFEGVEVISLGGATEATIWSNFYPIKEVKKDWKSIPYGKPIQNAKYYILDSELNPSPIGVPGDLYIGGECLASGYANAAELTLERFITNPFVQGENNIMYKTGDLARWYRDGNMEFLGRVDHQVKIRGYRIELGEIEYHLLNHPGVKDTITVTKEDESKNVYLCTYYTTNNGVTESELKKYLASKIPEYMVPSILYLLDKIPVTSNGKLDRGALPEPKRKLSLNNYRAPKSHAEKVILDIWKELLKVDEIGIDDKFFEVGGNSLLIVQAHQRLENIYPGKIKVVDLFTYPTVAEIASLVSEIDTSTKNKDNSVDVDDVFEKLGSGSIDLERALEELLE</sequence>
<dbReference type="InterPro" id="IPR010071">
    <property type="entry name" value="AA_adenyl_dom"/>
</dbReference>
<feature type="domain" description="Carrier" evidence="6">
    <location>
        <begin position="2618"/>
        <end position="2693"/>
    </location>
</feature>